<dbReference type="Gramene" id="TraesCS3B02G212300.1">
    <property type="protein sequence ID" value="TraesCS3B02G212300.1"/>
    <property type="gene ID" value="TraesCS3B02G212300"/>
</dbReference>
<evidence type="ECO:0000256" key="2">
    <source>
        <dbReference type="ARBA" id="ARBA00022801"/>
    </source>
</evidence>
<reference evidence="4" key="1">
    <citation type="submission" date="2018-08" db="EMBL/GenBank/DDBJ databases">
        <authorList>
            <person name="Rossello M."/>
        </authorList>
    </citation>
    <scope>NUCLEOTIDE SEQUENCE [LARGE SCALE GENOMIC DNA]</scope>
    <source>
        <strain evidence="4">cv. Chinese Spring</strain>
    </source>
</reference>
<dbReference type="GO" id="GO:0003676">
    <property type="term" value="F:nucleic acid binding"/>
    <property type="evidence" value="ECO:0007669"/>
    <property type="project" value="InterPro"/>
</dbReference>
<sequence length="415" mass="46883">MAEEPSAKRHHAETSDKRSNLVDINVPGEKREYTTTLKGVELHGNETLEIVCTSVPEKADEVISRLWMKLGGRVRRIVGVGVHYTNEDEPPQKAAVLQLCVDELCLVYHIAAATKWPKRLTEMLQHEKSVTFAGFSIESDKEKLKLSGMEINPNKFIDIQRKWRVPYTGKEYDSLTDVAASVIHPFHKGMKNKINTQEDYKLWGTSELPGNLIETTIAASIYTAHKAETSLSQAHSRRSKAMAEEPSAKRHHGDTSNKSSNLADVHVPGEKHEYTKTLKGVELNGKETLEIVCTSEPDKADQMMSRPKRLKDLLQEEKLYTFVAFSIGGDKKKLGKSVLEINPNNFIDMQRKWKDPKTNKYYDSLADVAGGVIHPFYEGMKKKMKREDHKLWATSPLPDNLITYAGIDAYATYKS</sequence>
<dbReference type="SUPFAM" id="SSF53098">
    <property type="entry name" value="Ribonuclease H-like"/>
    <property type="match status" value="2"/>
</dbReference>
<dbReference type="OrthoDB" id="446462at2759"/>
<dbReference type="PANTHER" id="PTHR13620:SF75">
    <property type="entry name" value="UBIQUITIN-LIKE DOMAIN-CONTAINING PROTEIN"/>
    <property type="match status" value="1"/>
</dbReference>
<dbReference type="GO" id="GO:0005737">
    <property type="term" value="C:cytoplasm"/>
    <property type="evidence" value="ECO:0000318"/>
    <property type="project" value="GO_Central"/>
</dbReference>
<dbReference type="AlphaFoldDB" id="A0A077RS44"/>
<feature type="region of interest" description="Disordered" evidence="3">
    <location>
        <begin position="1"/>
        <end position="24"/>
    </location>
</feature>
<feature type="region of interest" description="Disordered" evidence="3">
    <location>
        <begin position="229"/>
        <end position="263"/>
    </location>
</feature>
<dbReference type="InterPro" id="IPR036397">
    <property type="entry name" value="RNaseH_sf"/>
</dbReference>
<keyword evidence="1" id="KW-0540">Nuclease</keyword>
<dbReference type="PANTHER" id="PTHR13620">
    <property type="entry name" value="3-5 EXONUCLEASE"/>
    <property type="match status" value="1"/>
</dbReference>
<evidence type="ECO:0000256" key="1">
    <source>
        <dbReference type="ARBA" id="ARBA00022722"/>
    </source>
</evidence>
<dbReference type="GO" id="GO:0005634">
    <property type="term" value="C:nucleus"/>
    <property type="evidence" value="ECO:0000318"/>
    <property type="project" value="GO_Central"/>
</dbReference>
<name>A0A077RS44_WHEAT</name>
<dbReference type="GO" id="GO:0008408">
    <property type="term" value="F:3'-5' exonuclease activity"/>
    <property type="evidence" value="ECO:0000318"/>
    <property type="project" value="GO_Central"/>
</dbReference>
<dbReference type="EnsemblPlants" id="TraesCS3B02G212300.1">
    <property type="protein sequence ID" value="TraesCS3B02G212300.1"/>
    <property type="gene ID" value="TraesCS3B02G212300"/>
</dbReference>
<dbReference type="Gramene" id="TraesCS3B03G0515300.1">
    <property type="protein sequence ID" value="TraesCS3B03G0515300.1.CDS"/>
    <property type="gene ID" value="TraesCS3B03G0515300"/>
</dbReference>
<dbReference type="Proteomes" id="UP000019116">
    <property type="component" value="Chromosome 3B"/>
</dbReference>
<organism evidence="4">
    <name type="scientific">Triticum aestivum</name>
    <name type="common">Wheat</name>
    <dbReference type="NCBI Taxonomy" id="4565"/>
    <lineage>
        <taxon>Eukaryota</taxon>
        <taxon>Viridiplantae</taxon>
        <taxon>Streptophyta</taxon>
        <taxon>Embryophyta</taxon>
        <taxon>Tracheophyta</taxon>
        <taxon>Spermatophyta</taxon>
        <taxon>Magnoliopsida</taxon>
        <taxon>Liliopsida</taxon>
        <taxon>Poales</taxon>
        <taxon>Poaceae</taxon>
        <taxon>BOP clade</taxon>
        <taxon>Pooideae</taxon>
        <taxon>Triticodae</taxon>
        <taxon>Triticeae</taxon>
        <taxon>Triticinae</taxon>
        <taxon>Triticum</taxon>
    </lineage>
</organism>
<evidence type="ECO:0000313" key="4">
    <source>
        <dbReference type="EnsemblPlants" id="TraesCS3B02G212300.1"/>
    </source>
</evidence>
<evidence type="ECO:0008006" key="6">
    <source>
        <dbReference type="Google" id="ProtNLM"/>
    </source>
</evidence>
<keyword evidence="5" id="KW-1185">Reference proteome</keyword>
<dbReference type="InterPro" id="IPR051132">
    <property type="entry name" value="3-5_Exonuclease_domain"/>
</dbReference>
<proteinExistence type="predicted"/>
<protein>
    <recommendedName>
        <fullName evidence="6">3'-5' exonuclease domain-containing protein</fullName>
    </recommendedName>
</protein>
<keyword evidence="2" id="KW-0378">Hydrolase</keyword>
<dbReference type="InterPro" id="IPR012337">
    <property type="entry name" value="RNaseH-like_sf"/>
</dbReference>
<evidence type="ECO:0000256" key="3">
    <source>
        <dbReference type="SAM" id="MobiDB-lite"/>
    </source>
</evidence>
<dbReference type="Gene3D" id="3.30.420.10">
    <property type="entry name" value="Ribonuclease H-like superfamily/Ribonuclease H"/>
    <property type="match status" value="2"/>
</dbReference>
<dbReference type="SMR" id="A0A077RS44"/>
<accession>A0A077RS44</accession>
<evidence type="ECO:0000313" key="5">
    <source>
        <dbReference type="Proteomes" id="UP000019116"/>
    </source>
</evidence>
<dbReference type="HOGENOM" id="CLU_662937_0_0_1"/>
<reference evidence="4" key="2">
    <citation type="submission" date="2018-10" db="UniProtKB">
        <authorList>
            <consortium name="EnsemblPlants"/>
        </authorList>
    </citation>
    <scope>IDENTIFICATION</scope>
</reference>